<evidence type="ECO:0000259" key="4">
    <source>
        <dbReference type="PROSITE" id="PS50850"/>
    </source>
</evidence>
<dbReference type="Gene3D" id="1.20.1250.20">
    <property type="entry name" value="MFS general substrate transporter like domains"/>
    <property type="match status" value="2"/>
</dbReference>
<feature type="transmembrane region" description="Helical" evidence="3">
    <location>
        <begin position="161"/>
        <end position="179"/>
    </location>
</feature>
<proteinExistence type="inferred from homology"/>
<evidence type="ECO:0000256" key="1">
    <source>
        <dbReference type="ARBA" id="ARBA00004141"/>
    </source>
</evidence>
<name>A0AAD7CE23_9AGAR</name>
<dbReference type="Proteomes" id="UP001221142">
    <property type="component" value="Unassembled WGS sequence"/>
</dbReference>
<dbReference type="PANTHER" id="PTHR11360:SF287">
    <property type="entry name" value="MFS MONOCARBOXYLATE TRANSPORTER"/>
    <property type="match status" value="1"/>
</dbReference>
<evidence type="ECO:0000313" key="5">
    <source>
        <dbReference type="EMBL" id="KAJ7646749.1"/>
    </source>
</evidence>
<dbReference type="AlphaFoldDB" id="A0AAD7CE23"/>
<feature type="domain" description="Major facilitator superfamily (MFS) profile" evidence="4">
    <location>
        <begin position="263"/>
        <end position="463"/>
    </location>
</feature>
<feature type="transmembrane region" description="Helical" evidence="3">
    <location>
        <begin position="328"/>
        <end position="347"/>
    </location>
</feature>
<keyword evidence="3" id="KW-0812">Transmembrane</keyword>
<protein>
    <submittedName>
        <fullName evidence="5">MFS general substrate transporter</fullName>
    </submittedName>
</protein>
<feature type="transmembrane region" description="Helical" evidence="3">
    <location>
        <begin position="191"/>
        <end position="208"/>
    </location>
</feature>
<feature type="transmembrane region" description="Helical" evidence="3">
    <location>
        <begin position="433"/>
        <end position="451"/>
    </location>
</feature>
<keyword evidence="3" id="KW-1133">Transmembrane helix</keyword>
<feature type="transmembrane region" description="Helical" evidence="3">
    <location>
        <begin position="258"/>
        <end position="280"/>
    </location>
</feature>
<feature type="transmembrane region" description="Helical" evidence="3">
    <location>
        <begin position="353"/>
        <end position="377"/>
    </location>
</feature>
<feature type="transmembrane region" description="Helical" evidence="3">
    <location>
        <begin position="97"/>
        <end position="118"/>
    </location>
</feature>
<dbReference type="InterPro" id="IPR011701">
    <property type="entry name" value="MFS"/>
</dbReference>
<dbReference type="InterPro" id="IPR020846">
    <property type="entry name" value="MFS_dom"/>
</dbReference>
<dbReference type="EMBL" id="JARKIF010000002">
    <property type="protein sequence ID" value="KAJ7646749.1"/>
    <property type="molecule type" value="Genomic_DNA"/>
</dbReference>
<feature type="transmembrane region" description="Helical" evidence="3">
    <location>
        <begin position="220"/>
        <end position="238"/>
    </location>
</feature>
<dbReference type="GO" id="GO:0016020">
    <property type="term" value="C:membrane"/>
    <property type="evidence" value="ECO:0007669"/>
    <property type="project" value="UniProtKB-SubCell"/>
</dbReference>
<feature type="transmembrane region" description="Helical" evidence="3">
    <location>
        <begin position="58"/>
        <end position="77"/>
    </location>
</feature>
<organism evidence="5 6">
    <name type="scientific">Roridomyces roridus</name>
    <dbReference type="NCBI Taxonomy" id="1738132"/>
    <lineage>
        <taxon>Eukaryota</taxon>
        <taxon>Fungi</taxon>
        <taxon>Dikarya</taxon>
        <taxon>Basidiomycota</taxon>
        <taxon>Agaricomycotina</taxon>
        <taxon>Agaricomycetes</taxon>
        <taxon>Agaricomycetidae</taxon>
        <taxon>Agaricales</taxon>
        <taxon>Marasmiineae</taxon>
        <taxon>Mycenaceae</taxon>
        <taxon>Roridomyces</taxon>
    </lineage>
</organism>
<evidence type="ECO:0000256" key="2">
    <source>
        <dbReference type="ARBA" id="ARBA00006727"/>
    </source>
</evidence>
<dbReference type="PANTHER" id="PTHR11360">
    <property type="entry name" value="MONOCARBOXYLATE TRANSPORTER"/>
    <property type="match status" value="1"/>
</dbReference>
<feature type="transmembrane region" description="Helical" evidence="3">
    <location>
        <begin position="389"/>
        <end position="413"/>
    </location>
</feature>
<evidence type="ECO:0000313" key="6">
    <source>
        <dbReference type="Proteomes" id="UP001221142"/>
    </source>
</evidence>
<comment type="similarity">
    <text evidence="2">Belongs to the major facilitator superfamily. Monocarboxylate porter (TC 2.A.1.13) family.</text>
</comment>
<accession>A0AAD7CE23</accession>
<dbReference type="GO" id="GO:0022857">
    <property type="term" value="F:transmembrane transporter activity"/>
    <property type="evidence" value="ECO:0007669"/>
    <property type="project" value="InterPro"/>
</dbReference>
<sequence length="463" mass="49892">MCMRNSGSTASSYQPQISFQMSQETLEAKSNITVDVVSVSENDASESSLPPVDHGFHAYAYLASAWLVELLVWSYPFSYGVFLDYYKTHIFPTAPTSILALVGSMSTGIIYLSSWLVLPVISRFPALKKPLMALGVVFCVAGLVGAAFATEPWQLVLTQGVIYAVGGSFLYFPTMTWLFEWFSTRKGLANGIIFSGTGVGGVAVPFIVEGLLHRYGCRTTLLSMAIAFAVLIIPAFPYMKPRLPVSKSTTRSLEFNSFMRSPVFWILFAANLIQGLPTYIPVLYMPTFAADLGLSDNTGSLSLALVNGASVFGLVLLGWLSDRFDLRIAMLVSSLGSSLAVLLLWGFSSGEPLFLVFSFVYGVIGPSWSALWPRFIASIVGDDPHMSSIVLTVFIGGRGVGNVASGPVASAILRNWPLTGKAAFAYGLKGYGPLVLFTGLTLLLSAAGVGYKRFQKRGNSHSV</sequence>
<reference evidence="5" key="1">
    <citation type="submission" date="2023-03" db="EMBL/GenBank/DDBJ databases">
        <title>Massive genome expansion in bonnet fungi (Mycena s.s.) driven by repeated elements and novel gene families across ecological guilds.</title>
        <authorList>
            <consortium name="Lawrence Berkeley National Laboratory"/>
            <person name="Harder C.B."/>
            <person name="Miyauchi S."/>
            <person name="Viragh M."/>
            <person name="Kuo A."/>
            <person name="Thoen E."/>
            <person name="Andreopoulos B."/>
            <person name="Lu D."/>
            <person name="Skrede I."/>
            <person name="Drula E."/>
            <person name="Henrissat B."/>
            <person name="Morin E."/>
            <person name="Kohler A."/>
            <person name="Barry K."/>
            <person name="LaButti K."/>
            <person name="Morin E."/>
            <person name="Salamov A."/>
            <person name="Lipzen A."/>
            <person name="Mereny Z."/>
            <person name="Hegedus B."/>
            <person name="Baldrian P."/>
            <person name="Stursova M."/>
            <person name="Weitz H."/>
            <person name="Taylor A."/>
            <person name="Grigoriev I.V."/>
            <person name="Nagy L.G."/>
            <person name="Martin F."/>
            <person name="Kauserud H."/>
        </authorList>
    </citation>
    <scope>NUCLEOTIDE SEQUENCE</scope>
    <source>
        <strain evidence="5">9284</strain>
    </source>
</reference>
<dbReference type="PROSITE" id="PS50850">
    <property type="entry name" value="MFS"/>
    <property type="match status" value="1"/>
</dbReference>
<comment type="subcellular location">
    <subcellularLocation>
        <location evidence="1">Membrane</location>
        <topology evidence="1">Multi-pass membrane protein</topology>
    </subcellularLocation>
</comment>
<gene>
    <name evidence="5" type="ORF">FB45DRAFT_181400</name>
</gene>
<comment type="caution">
    <text evidence="5">The sequence shown here is derived from an EMBL/GenBank/DDBJ whole genome shotgun (WGS) entry which is preliminary data.</text>
</comment>
<dbReference type="Pfam" id="PF07690">
    <property type="entry name" value="MFS_1"/>
    <property type="match status" value="1"/>
</dbReference>
<feature type="transmembrane region" description="Helical" evidence="3">
    <location>
        <begin position="130"/>
        <end position="149"/>
    </location>
</feature>
<keyword evidence="3" id="KW-0472">Membrane</keyword>
<dbReference type="SUPFAM" id="SSF103473">
    <property type="entry name" value="MFS general substrate transporter"/>
    <property type="match status" value="1"/>
</dbReference>
<feature type="transmembrane region" description="Helical" evidence="3">
    <location>
        <begin position="300"/>
        <end position="321"/>
    </location>
</feature>
<dbReference type="InterPro" id="IPR036259">
    <property type="entry name" value="MFS_trans_sf"/>
</dbReference>
<keyword evidence="6" id="KW-1185">Reference proteome</keyword>
<evidence type="ECO:0000256" key="3">
    <source>
        <dbReference type="SAM" id="Phobius"/>
    </source>
</evidence>
<dbReference type="InterPro" id="IPR050327">
    <property type="entry name" value="Proton-linked_MCT"/>
</dbReference>